<evidence type="ECO:0000256" key="2">
    <source>
        <dbReference type="SAM" id="MobiDB-lite"/>
    </source>
</evidence>
<reference evidence="4" key="1">
    <citation type="submission" date="2025-08" db="UniProtKB">
        <authorList>
            <consortium name="RefSeq"/>
        </authorList>
    </citation>
    <scope>IDENTIFICATION</scope>
</reference>
<dbReference type="RefSeq" id="XP_014661956.1">
    <property type="nucleotide sequence ID" value="XM_014806470.1"/>
</dbReference>
<accession>A0ABM1DPT5</accession>
<dbReference type="Pfam" id="PF12640">
    <property type="entry name" value="UPF0489"/>
    <property type="match status" value="1"/>
</dbReference>
<dbReference type="InterPro" id="IPR024131">
    <property type="entry name" value="UPF0489"/>
</dbReference>
<evidence type="ECO:0000313" key="3">
    <source>
        <dbReference type="Proteomes" id="UP000695022"/>
    </source>
</evidence>
<protein>
    <submittedName>
        <fullName evidence="4">UPF0489 protein C5orf22 homolog isoform X1</fullName>
    </submittedName>
</protein>
<sequence>METTDNNTLNLNRFDSKASKGSKEKHGLEAFVVENHNEALYHIYRAIGKRLLPMKGNTIIHLDSHPDLMIPNDLPADDVYHKDKVYDTVGIADWIMPAVYAGHISTIVWLKPPWATQFPNGTSKFYIGKHITNHCIRVSHPDIYYISDLLYAPEHELTNKKLVTFHVITLDPWMTDTSVNEPDLVKKPLSGVCHIEATPADVADTDPTAVLVSPIRNASEKERIAVKHEEPARKRPRFDTVGCEGRPECIQTVLHKGLGIVETTAVSENSVSDDGQNYLVTSDIMPARRESNLFQDTRAQACSNTSLESISQRLRDIIRESEAVILDIDLDFFSTTNPFKDLFSSDQYSAIKELYRFEYSCKSEKAISACMQYRKEQLLTLKTALNSAVQGKPVLPNVLSQKMAALVNSVKQTCKDDLSTDFDFDLIHEAGLTCDDTDDLPHHVSTQDEVTDLMKDVRILLEDLPRPSIITIARSSWDDYCPKVQVEPIQESVLRLLATLYGDTLRTTMDYESEVPTTLS</sequence>
<dbReference type="PANTHER" id="PTHR13225:SF3">
    <property type="entry name" value="UPF0489 PROTEIN C5ORF22"/>
    <property type="match status" value="1"/>
</dbReference>
<comment type="similarity">
    <text evidence="1">Belongs to the UPF0489 family.</text>
</comment>
<evidence type="ECO:0000313" key="4">
    <source>
        <dbReference type="RefSeq" id="XP_014661956.1"/>
    </source>
</evidence>
<dbReference type="Proteomes" id="UP000695022">
    <property type="component" value="Unplaced"/>
</dbReference>
<feature type="compositionally biased region" description="Polar residues" evidence="2">
    <location>
        <begin position="1"/>
        <end position="13"/>
    </location>
</feature>
<feature type="region of interest" description="Disordered" evidence="2">
    <location>
        <begin position="1"/>
        <end position="20"/>
    </location>
</feature>
<keyword evidence="3" id="KW-1185">Reference proteome</keyword>
<evidence type="ECO:0000256" key="1">
    <source>
        <dbReference type="ARBA" id="ARBA00007099"/>
    </source>
</evidence>
<organism evidence="3 4">
    <name type="scientific">Priapulus caudatus</name>
    <name type="common">Priapulid worm</name>
    <dbReference type="NCBI Taxonomy" id="37621"/>
    <lineage>
        <taxon>Eukaryota</taxon>
        <taxon>Metazoa</taxon>
        <taxon>Ecdysozoa</taxon>
        <taxon>Scalidophora</taxon>
        <taxon>Priapulida</taxon>
        <taxon>Priapulimorpha</taxon>
        <taxon>Priapulimorphida</taxon>
        <taxon>Priapulidae</taxon>
        <taxon>Priapulus</taxon>
    </lineage>
</organism>
<name>A0ABM1DPT5_PRICU</name>
<dbReference type="PANTHER" id="PTHR13225">
    <property type="entry name" value="MISEXPRESSION SUPPRESSOR OF RAS 6"/>
    <property type="match status" value="1"/>
</dbReference>
<dbReference type="GeneID" id="106805007"/>
<gene>
    <name evidence="4" type="primary">LOC106805007</name>
</gene>
<proteinExistence type="inferred from homology"/>